<reference evidence="11" key="3">
    <citation type="submission" date="2025-09" db="UniProtKB">
        <authorList>
            <consortium name="Ensembl"/>
        </authorList>
    </citation>
    <scope>IDENTIFICATION</scope>
</reference>
<dbReference type="PANTHER" id="PTHR14049:SF9">
    <property type="entry name" value="PROCOLLAGEN-PROLINE 3-DIOXYGENASE"/>
    <property type="match status" value="1"/>
</dbReference>
<dbReference type="PANTHER" id="PTHR14049">
    <property type="entry name" value="LEPRECAN 1"/>
    <property type="match status" value="1"/>
</dbReference>
<keyword evidence="9" id="KW-0732">Signal</keyword>
<feature type="signal peptide" evidence="9">
    <location>
        <begin position="1"/>
        <end position="19"/>
    </location>
</feature>
<dbReference type="AlphaFoldDB" id="H2ZBI6"/>
<evidence type="ECO:0000256" key="6">
    <source>
        <dbReference type="ARBA" id="ARBA00022964"/>
    </source>
</evidence>
<evidence type="ECO:0000256" key="2">
    <source>
        <dbReference type="ARBA" id="ARBA00001962"/>
    </source>
</evidence>
<protein>
    <recommendedName>
        <fullName evidence="3">procollagen-proline 3-dioxygenase</fullName>
        <ecNumber evidence="3">1.14.11.7</ecNumber>
    </recommendedName>
</protein>
<dbReference type="STRING" id="51511.ENSCSAVP00000014951"/>
<evidence type="ECO:0000313" key="11">
    <source>
        <dbReference type="Ensembl" id="ENSCSAVP00000014951.1"/>
    </source>
</evidence>
<organism evidence="11 12">
    <name type="scientific">Ciona savignyi</name>
    <name type="common">Pacific transparent sea squirt</name>
    <dbReference type="NCBI Taxonomy" id="51511"/>
    <lineage>
        <taxon>Eukaryota</taxon>
        <taxon>Metazoa</taxon>
        <taxon>Chordata</taxon>
        <taxon>Tunicata</taxon>
        <taxon>Ascidiacea</taxon>
        <taxon>Phlebobranchia</taxon>
        <taxon>Cionidae</taxon>
        <taxon>Ciona</taxon>
    </lineage>
</organism>
<evidence type="ECO:0000256" key="4">
    <source>
        <dbReference type="ARBA" id="ARBA00022723"/>
    </source>
</evidence>
<evidence type="ECO:0000256" key="3">
    <source>
        <dbReference type="ARBA" id="ARBA00012262"/>
    </source>
</evidence>
<dbReference type="InterPro" id="IPR044862">
    <property type="entry name" value="Pro_4_hyd_alph_FE2OG_OXY"/>
</dbReference>
<reference evidence="12" key="1">
    <citation type="submission" date="2003-08" db="EMBL/GenBank/DDBJ databases">
        <authorList>
            <person name="Birren B."/>
            <person name="Nusbaum C."/>
            <person name="Abebe A."/>
            <person name="Abouelleil A."/>
            <person name="Adekoya E."/>
            <person name="Ait-zahra M."/>
            <person name="Allen N."/>
            <person name="Allen T."/>
            <person name="An P."/>
            <person name="Anderson M."/>
            <person name="Anderson S."/>
            <person name="Arachchi H."/>
            <person name="Armbruster J."/>
            <person name="Bachantsang P."/>
            <person name="Baldwin J."/>
            <person name="Barry A."/>
            <person name="Bayul T."/>
            <person name="Blitshsteyn B."/>
            <person name="Bloom T."/>
            <person name="Blye J."/>
            <person name="Boguslavskiy L."/>
            <person name="Borowsky M."/>
            <person name="Boukhgalter B."/>
            <person name="Brunache A."/>
            <person name="Butler J."/>
            <person name="Calixte N."/>
            <person name="Calvo S."/>
            <person name="Camarata J."/>
            <person name="Campo K."/>
            <person name="Chang J."/>
            <person name="Cheshatsang Y."/>
            <person name="Citroen M."/>
            <person name="Collymore A."/>
            <person name="Considine T."/>
            <person name="Cook A."/>
            <person name="Cooke P."/>
            <person name="Corum B."/>
            <person name="Cuomo C."/>
            <person name="David R."/>
            <person name="Dawoe T."/>
            <person name="Degray S."/>
            <person name="Dodge S."/>
            <person name="Dooley K."/>
            <person name="Dorje P."/>
            <person name="Dorjee K."/>
            <person name="Dorris L."/>
            <person name="Duffey N."/>
            <person name="Dupes A."/>
            <person name="Elkins T."/>
            <person name="Engels R."/>
            <person name="Erickson J."/>
            <person name="Farina A."/>
            <person name="Faro S."/>
            <person name="Ferreira P."/>
            <person name="Fischer H."/>
            <person name="Fitzgerald M."/>
            <person name="Foley K."/>
            <person name="Gage D."/>
            <person name="Galagan J."/>
            <person name="Gearin G."/>
            <person name="Gnerre S."/>
            <person name="Gnirke A."/>
            <person name="Goyette A."/>
            <person name="Graham J."/>
            <person name="Grandbois E."/>
            <person name="Gyaltsen K."/>
            <person name="Hafez N."/>
            <person name="Hagopian D."/>
            <person name="Hagos B."/>
            <person name="Hall J."/>
            <person name="Hatcher B."/>
            <person name="Heller A."/>
            <person name="Higgins H."/>
            <person name="Honan T."/>
            <person name="Horn A."/>
            <person name="Houde N."/>
            <person name="Hughes L."/>
            <person name="Hulme W."/>
            <person name="Husby E."/>
            <person name="Iliev I."/>
            <person name="Jaffe D."/>
            <person name="Jones C."/>
            <person name="Kamal M."/>
            <person name="Kamat A."/>
            <person name="Kamvysselis M."/>
            <person name="Karlsson E."/>
            <person name="Kells C."/>
            <person name="Kieu A."/>
            <person name="Kisner P."/>
            <person name="Kodira C."/>
            <person name="Kulbokas E."/>
            <person name="Labutti K."/>
            <person name="Lama D."/>
            <person name="Landers T."/>
            <person name="Leger J."/>
            <person name="Levine S."/>
            <person name="Lewis D."/>
            <person name="Lewis T."/>
            <person name="Lindblad-toh K."/>
            <person name="Liu X."/>
            <person name="Lokyitsang T."/>
            <person name="Lokyitsang Y."/>
            <person name="Lucien O."/>
            <person name="Lui A."/>
            <person name="Ma L.J."/>
            <person name="Mabbitt R."/>
            <person name="Macdonald J."/>
            <person name="Maclean C."/>
            <person name="Major J."/>
            <person name="Manning J."/>
            <person name="Marabella R."/>
            <person name="Maru K."/>
            <person name="Matthews C."/>
            <person name="Mauceli E."/>
            <person name="Mccarthy M."/>
            <person name="Mcdonough S."/>
            <person name="Mcghee T."/>
            <person name="Meldrim J."/>
            <person name="Meneus L."/>
            <person name="Mesirov J."/>
            <person name="Mihalev A."/>
            <person name="Mihova T."/>
            <person name="Mikkelsen T."/>
            <person name="Mlenga V."/>
            <person name="Moru K."/>
            <person name="Mozes J."/>
            <person name="Mulrain L."/>
            <person name="Munson G."/>
            <person name="Naylor J."/>
            <person name="Newes C."/>
            <person name="Nguyen C."/>
            <person name="Nguyen N."/>
            <person name="Nguyen T."/>
            <person name="Nicol R."/>
            <person name="Nielsen C."/>
            <person name="Nizzari M."/>
            <person name="Norbu C."/>
            <person name="Norbu N."/>
            <person name="O'donnell P."/>
            <person name="Okoawo O."/>
            <person name="O'leary S."/>
            <person name="Omotosho B."/>
            <person name="O'neill K."/>
            <person name="Osman S."/>
            <person name="Parker S."/>
            <person name="Perrin D."/>
            <person name="Phunkhang P."/>
            <person name="Piqani B."/>
            <person name="Purcell S."/>
            <person name="Rachupka T."/>
            <person name="Ramasamy U."/>
            <person name="Rameau R."/>
            <person name="Ray V."/>
            <person name="Raymond C."/>
            <person name="Retta R."/>
            <person name="Richardson S."/>
            <person name="Rise C."/>
            <person name="Rodriguez J."/>
            <person name="Rogers J."/>
            <person name="Rogov P."/>
            <person name="Rutman M."/>
            <person name="Schupbach R."/>
            <person name="Seaman C."/>
            <person name="Settipalli S."/>
            <person name="Sharpe T."/>
            <person name="Sheridan J."/>
            <person name="Sherpa N."/>
            <person name="Shi J."/>
            <person name="Smirnov S."/>
            <person name="Smith C."/>
            <person name="Sougnez C."/>
            <person name="Spencer B."/>
            <person name="Stalker J."/>
            <person name="Stange-thomann N."/>
            <person name="Stavropoulos S."/>
            <person name="Stetson K."/>
            <person name="Stone C."/>
            <person name="Stone S."/>
            <person name="Stubbs M."/>
            <person name="Talamas J."/>
            <person name="Tchuinga P."/>
            <person name="Tenzing P."/>
            <person name="Tesfaye S."/>
            <person name="Theodore J."/>
            <person name="Thoulutsang Y."/>
            <person name="Topham K."/>
            <person name="Towey S."/>
            <person name="Tsamla T."/>
            <person name="Tsomo N."/>
            <person name="Vallee D."/>
            <person name="Vassiliev H."/>
            <person name="Venkataraman V."/>
            <person name="Vinson J."/>
            <person name="Vo A."/>
            <person name="Wade C."/>
            <person name="Wang S."/>
            <person name="Wangchuk T."/>
            <person name="Wangdi T."/>
            <person name="Whittaker C."/>
            <person name="Wilkinson J."/>
            <person name="Wu Y."/>
            <person name="Wyman D."/>
            <person name="Yadav S."/>
            <person name="Yang S."/>
            <person name="Yang X."/>
            <person name="Yeager S."/>
            <person name="Yee E."/>
            <person name="Young G."/>
            <person name="Zainoun J."/>
            <person name="Zembeck L."/>
            <person name="Zimmer A."/>
            <person name="Zody M."/>
            <person name="Lander E."/>
        </authorList>
    </citation>
    <scope>NUCLEOTIDE SEQUENCE [LARGE SCALE GENOMIC DNA]</scope>
</reference>
<keyword evidence="4" id="KW-0479">Metal-binding</keyword>
<dbReference type="GO" id="GO:0005783">
    <property type="term" value="C:endoplasmic reticulum"/>
    <property type="evidence" value="ECO:0007669"/>
    <property type="project" value="TreeGrafter"/>
</dbReference>
<dbReference type="InParanoid" id="H2ZBI6"/>
<proteinExistence type="predicted"/>
<dbReference type="SMART" id="SM00702">
    <property type="entry name" value="P4Hc"/>
    <property type="match status" value="1"/>
</dbReference>
<keyword evidence="12" id="KW-1185">Reference proteome</keyword>
<dbReference type="InterPro" id="IPR005123">
    <property type="entry name" value="Oxoglu/Fe-dep_dioxygenase_dom"/>
</dbReference>
<evidence type="ECO:0000256" key="9">
    <source>
        <dbReference type="SAM" id="SignalP"/>
    </source>
</evidence>
<keyword evidence="8" id="KW-0408">Iron</keyword>
<evidence type="ECO:0000259" key="10">
    <source>
        <dbReference type="PROSITE" id="PS51471"/>
    </source>
</evidence>
<dbReference type="Pfam" id="PF13640">
    <property type="entry name" value="2OG-FeII_Oxy_3"/>
    <property type="match status" value="1"/>
</dbReference>
<accession>H2ZBI6</accession>
<evidence type="ECO:0000313" key="12">
    <source>
        <dbReference type="Proteomes" id="UP000007875"/>
    </source>
</evidence>
<evidence type="ECO:0000256" key="7">
    <source>
        <dbReference type="ARBA" id="ARBA00023002"/>
    </source>
</evidence>
<keyword evidence="6" id="KW-0223">Dioxygenase</keyword>
<dbReference type="Ensembl" id="ENSCSAVT00000015125.1">
    <property type="protein sequence ID" value="ENSCSAVP00000014951.1"/>
    <property type="gene ID" value="ENSCSAVG00000008761.1"/>
</dbReference>
<sequence>MGNLMLFLCLHFVMLSILAEEQRDSNVELNHMQFGSFIDPSSLSEPAVAEGPLLHSEVTMLSNSTQMGGPLRFAVDHFANEQQCRDLTEFALNAGVLGDGYSGKASPNTEHELFQGLSIYTATELAIKGKVPVKVAALYFDLSEQVRQQVKLYFKLEELYPHYTHLVCRTSITNQTDRSDLSLPIHADNCNLQPNGSCLKHQNSLYWRDYSAILYLNEDFNGGEFIMADSNAEKITMHMKPKCGRLAGFCSGKQCSHGIKPITKGSR</sequence>
<dbReference type="Gene3D" id="2.60.120.620">
    <property type="entry name" value="q2cbj1_9rhob like domain"/>
    <property type="match status" value="1"/>
</dbReference>
<dbReference type="InterPro" id="IPR039575">
    <property type="entry name" value="P3H"/>
</dbReference>
<evidence type="ECO:0000256" key="5">
    <source>
        <dbReference type="ARBA" id="ARBA00022737"/>
    </source>
</evidence>
<comment type="cofactor">
    <cofactor evidence="2">
        <name>Fe cation</name>
        <dbReference type="ChEBI" id="CHEBI:24875"/>
    </cofactor>
</comment>
<name>H2ZBI6_CIOSA</name>
<dbReference type="HOGENOM" id="CLU_091195_0_0_1"/>
<dbReference type="GO" id="GO:0032963">
    <property type="term" value="P:collagen metabolic process"/>
    <property type="evidence" value="ECO:0007669"/>
    <property type="project" value="InterPro"/>
</dbReference>
<reference evidence="11" key="2">
    <citation type="submission" date="2025-08" db="UniProtKB">
        <authorList>
            <consortium name="Ensembl"/>
        </authorList>
    </citation>
    <scope>IDENTIFICATION</scope>
</reference>
<evidence type="ECO:0000256" key="1">
    <source>
        <dbReference type="ARBA" id="ARBA00001961"/>
    </source>
</evidence>
<feature type="chain" id="PRO_5003578872" description="procollagen-proline 3-dioxygenase" evidence="9">
    <location>
        <begin position="20"/>
        <end position="267"/>
    </location>
</feature>
<dbReference type="Proteomes" id="UP000007875">
    <property type="component" value="Unassembled WGS sequence"/>
</dbReference>
<comment type="cofactor">
    <cofactor evidence="1">
        <name>L-ascorbate</name>
        <dbReference type="ChEBI" id="CHEBI:38290"/>
    </cofactor>
</comment>
<dbReference type="GO" id="GO:0005506">
    <property type="term" value="F:iron ion binding"/>
    <property type="evidence" value="ECO:0007669"/>
    <property type="project" value="InterPro"/>
</dbReference>
<dbReference type="GeneTree" id="ENSGT00940000169726"/>
<keyword evidence="7" id="KW-0560">Oxidoreductase</keyword>
<evidence type="ECO:0000256" key="8">
    <source>
        <dbReference type="ARBA" id="ARBA00023004"/>
    </source>
</evidence>
<dbReference type="GO" id="GO:0031418">
    <property type="term" value="F:L-ascorbic acid binding"/>
    <property type="evidence" value="ECO:0007669"/>
    <property type="project" value="InterPro"/>
</dbReference>
<feature type="domain" description="Fe2OG dioxygenase" evidence="10">
    <location>
        <begin position="164"/>
        <end position="267"/>
    </location>
</feature>
<dbReference type="GO" id="GO:0019797">
    <property type="term" value="F:procollagen-proline 3-dioxygenase activity"/>
    <property type="evidence" value="ECO:0007669"/>
    <property type="project" value="UniProtKB-EC"/>
</dbReference>
<dbReference type="EC" id="1.14.11.7" evidence="3"/>
<dbReference type="InterPro" id="IPR006620">
    <property type="entry name" value="Pro_4_hyd_alph"/>
</dbReference>
<keyword evidence="5" id="KW-0677">Repeat</keyword>
<dbReference type="OMA" id="AECWRES"/>
<dbReference type="PROSITE" id="PS51471">
    <property type="entry name" value="FE2OG_OXY"/>
    <property type="match status" value="1"/>
</dbReference>
<dbReference type="eggNOG" id="KOG4459">
    <property type="taxonomic scope" value="Eukaryota"/>
</dbReference>